<dbReference type="EMBL" id="FPAS01000001">
    <property type="protein sequence ID" value="SFT37656.1"/>
    <property type="molecule type" value="Genomic_DNA"/>
</dbReference>
<accession>A0A1I6XHM4</accession>
<dbReference type="Gene3D" id="1.25.40.10">
    <property type="entry name" value="Tetratricopeptide repeat domain"/>
    <property type="match status" value="1"/>
</dbReference>
<dbReference type="GO" id="GO:0003677">
    <property type="term" value="F:DNA binding"/>
    <property type="evidence" value="ECO:0007669"/>
    <property type="project" value="InterPro"/>
</dbReference>
<dbReference type="Gene3D" id="3.30.450.20">
    <property type="entry name" value="PAS domain"/>
    <property type="match status" value="1"/>
</dbReference>
<feature type="transmembrane region" description="Helical" evidence="3">
    <location>
        <begin position="355"/>
        <end position="379"/>
    </location>
</feature>
<evidence type="ECO:0000313" key="4">
    <source>
        <dbReference type="EMBL" id="SFT37656.1"/>
    </source>
</evidence>
<dbReference type="AlphaFoldDB" id="A0A1I6XHM4"/>
<evidence type="ECO:0000256" key="3">
    <source>
        <dbReference type="SAM" id="Phobius"/>
    </source>
</evidence>
<keyword evidence="5" id="KW-1185">Reference proteome</keyword>
<dbReference type="GO" id="GO:0006355">
    <property type="term" value="P:regulation of DNA-templated transcription"/>
    <property type="evidence" value="ECO:0007669"/>
    <property type="project" value="InterPro"/>
</dbReference>
<keyword evidence="2" id="KW-0175">Coiled coil</keyword>
<protein>
    <submittedName>
        <fullName evidence="4">Tetratricopeptide repeat-containing protein</fullName>
    </submittedName>
</protein>
<feature type="coiled-coil region" evidence="2">
    <location>
        <begin position="504"/>
        <end position="531"/>
    </location>
</feature>
<dbReference type="InterPro" id="IPR016032">
    <property type="entry name" value="Sig_transdc_resp-reg_C-effctor"/>
</dbReference>
<dbReference type="SUPFAM" id="SSF48452">
    <property type="entry name" value="TPR-like"/>
    <property type="match status" value="1"/>
</dbReference>
<keyword evidence="1" id="KW-0802">TPR repeat</keyword>
<dbReference type="InterPro" id="IPR011990">
    <property type="entry name" value="TPR-like_helical_dom_sf"/>
</dbReference>
<organism evidence="4 5">
    <name type="scientific">Lishizhenia tianjinensis</name>
    <dbReference type="NCBI Taxonomy" id="477690"/>
    <lineage>
        <taxon>Bacteria</taxon>
        <taxon>Pseudomonadati</taxon>
        <taxon>Bacteroidota</taxon>
        <taxon>Flavobacteriia</taxon>
        <taxon>Flavobacteriales</taxon>
        <taxon>Crocinitomicaceae</taxon>
        <taxon>Lishizhenia</taxon>
    </lineage>
</organism>
<dbReference type="PROSITE" id="PS50005">
    <property type="entry name" value="TPR"/>
    <property type="match status" value="1"/>
</dbReference>
<keyword evidence="3" id="KW-0472">Membrane</keyword>
<dbReference type="STRING" id="477690.SAMN05216474_0200"/>
<gene>
    <name evidence="4" type="ORF">SAMN05216474_0200</name>
</gene>
<dbReference type="Gene3D" id="1.10.10.10">
    <property type="entry name" value="Winged helix-like DNA-binding domain superfamily/Winged helix DNA-binding domain"/>
    <property type="match status" value="1"/>
</dbReference>
<dbReference type="Proteomes" id="UP000236454">
    <property type="component" value="Unassembled WGS sequence"/>
</dbReference>
<name>A0A1I6XHM4_9FLAO</name>
<keyword evidence="3" id="KW-0812">Transmembrane</keyword>
<feature type="repeat" description="TPR" evidence="1">
    <location>
        <begin position="121"/>
        <end position="154"/>
    </location>
</feature>
<dbReference type="SUPFAM" id="SSF46894">
    <property type="entry name" value="C-terminal effector domain of the bipartite response regulators"/>
    <property type="match status" value="1"/>
</dbReference>
<dbReference type="InterPro" id="IPR036388">
    <property type="entry name" value="WH-like_DNA-bd_sf"/>
</dbReference>
<dbReference type="Pfam" id="PF13424">
    <property type="entry name" value="TPR_12"/>
    <property type="match status" value="1"/>
</dbReference>
<proteinExistence type="predicted"/>
<dbReference type="InterPro" id="IPR019734">
    <property type="entry name" value="TPR_rpt"/>
</dbReference>
<sequence>MCSILIGRSQDAKEDSFMSSSVSFEARYQQLLEEGNKLKAVELLYSKGKELREKDLAFDQSVNYLKQAQIIAEDVAGDSLRAHIALQLGRAYEQQKSFGAALVNYLKASDIFSELDEVFYAHSLSNTGELFFKLGEYPMALTYYRKALQFKKKYPFKCNLPYAFWCMAEVNYALKEQDSSWYYYELSSIAADTIRQIPHYGNEGLAQLLIDQKEYHKALEYLKPVRNWYEGMGVAMWEADMGILYMKIYQALNKPNDFKYWAAKTKRNAYRDFLPEQQERYHQEMYKFYKSRGLKHKALGELELAVEIQKGLRDIWNKSNLGTVLMALKTKEAELKDSELNRVQKSNELLEAKSFSFLLVCVLLGSILTLIAIFSLLVWKKNKKIEKQLVHLKEKDNQMHQMRMQANYPCAIFDQNLQLIEGNSVFKEMTNLKAESSLKMLLSEVEVKEMMNRIQSLQHYEKVVFRWYKDRRNSKVVSFTLTQCFNDPSVVGYLLEGEDITQEIAKREVEKLALIQQLKEKEEEVNSSHQQAAMTNLQLALKKEVFSVLENKLERTKVLPLHKQEDLRALLQKSSDSDKHWEQFIHHFDLANFEFFKRLKKAYPQLTQNEDKHCVFIKMKLSTKEVANIMGITPDSVKKARQRLKKKMGMQEMQEMKNYIETL</sequence>
<keyword evidence="3" id="KW-1133">Transmembrane helix</keyword>
<reference evidence="4 5" key="1">
    <citation type="submission" date="2016-10" db="EMBL/GenBank/DDBJ databases">
        <authorList>
            <person name="de Groot N.N."/>
        </authorList>
    </citation>
    <scope>NUCLEOTIDE SEQUENCE [LARGE SCALE GENOMIC DNA]</scope>
    <source>
        <strain evidence="4 5">CGMCC 1.7005</strain>
    </source>
</reference>
<evidence type="ECO:0000256" key="2">
    <source>
        <dbReference type="SAM" id="Coils"/>
    </source>
</evidence>
<dbReference type="SMART" id="SM00028">
    <property type="entry name" value="TPR"/>
    <property type="match status" value="2"/>
</dbReference>
<evidence type="ECO:0000313" key="5">
    <source>
        <dbReference type="Proteomes" id="UP000236454"/>
    </source>
</evidence>
<evidence type="ECO:0000256" key="1">
    <source>
        <dbReference type="PROSITE-ProRule" id="PRU00339"/>
    </source>
</evidence>